<sequence length="199" mass="21356">MRVLSRASREPPGSLATNPHFTQRRSETPVPQTSAAAGAAEAEDEGRAAHPERTVRAAEVDPAAAAQGGSGSLEDRYGAGRRRRFDRRFAWTAAGLLVLGGVGFLAFSGWQDANRVSWQDIGYTKTDELNLEVKFEVTGPANTPIACAVEALNTVKATVGWKVVELPVTEARTHTVTTPLVTTNPATATTVRTCWVIER</sequence>
<evidence type="ECO:0000256" key="2">
    <source>
        <dbReference type="SAM" id="Phobius"/>
    </source>
</evidence>
<evidence type="ECO:0000313" key="3">
    <source>
        <dbReference type="EMBL" id="PRI10238.1"/>
    </source>
</evidence>
<dbReference type="AlphaFoldDB" id="A0A2S9QKX4"/>
<keyword evidence="2" id="KW-1133">Transmembrane helix</keyword>
<feature type="region of interest" description="Disordered" evidence="1">
    <location>
        <begin position="1"/>
        <end position="77"/>
    </location>
</feature>
<accession>A0A2S9QKX4</accession>
<dbReference type="InterPro" id="IPR025443">
    <property type="entry name" value="DUF4307"/>
</dbReference>
<feature type="transmembrane region" description="Helical" evidence="2">
    <location>
        <begin position="89"/>
        <end position="110"/>
    </location>
</feature>
<keyword evidence="2" id="KW-0812">Transmembrane</keyword>
<proteinExistence type="predicted"/>
<comment type="caution">
    <text evidence="3">The sequence shown here is derived from an EMBL/GenBank/DDBJ whole genome shotgun (WGS) entry which is preliminary data.</text>
</comment>
<gene>
    <name evidence="3" type="ORF">B4915_12605</name>
</gene>
<evidence type="ECO:0000313" key="4">
    <source>
        <dbReference type="Proteomes" id="UP000238650"/>
    </source>
</evidence>
<keyword evidence="2" id="KW-0472">Membrane</keyword>
<organism evidence="3 4">
    <name type="scientific">Leucobacter massiliensis</name>
    <dbReference type="NCBI Taxonomy" id="1686285"/>
    <lineage>
        <taxon>Bacteria</taxon>
        <taxon>Bacillati</taxon>
        <taxon>Actinomycetota</taxon>
        <taxon>Actinomycetes</taxon>
        <taxon>Micrococcales</taxon>
        <taxon>Microbacteriaceae</taxon>
        <taxon>Leucobacter</taxon>
    </lineage>
</organism>
<feature type="compositionally biased region" description="Basic and acidic residues" evidence="1">
    <location>
        <begin position="45"/>
        <end position="59"/>
    </location>
</feature>
<dbReference type="OrthoDB" id="4793644at2"/>
<dbReference type="EMBL" id="MWZD01000022">
    <property type="protein sequence ID" value="PRI10238.1"/>
    <property type="molecule type" value="Genomic_DNA"/>
</dbReference>
<dbReference type="Proteomes" id="UP000238650">
    <property type="component" value="Unassembled WGS sequence"/>
</dbReference>
<name>A0A2S9QKX4_9MICO</name>
<evidence type="ECO:0000256" key="1">
    <source>
        <dbReference type="SAM" id="MobiDB-lite"/>
    </source>
</evidence>
<keyword evidence="4" id="KW-1185">Reference proteome</keyword>
<dbReference type="Pfam" id="PF14155">
    <property type="entry name" value="DUF4307"/>
    <property type="match status" value="1"/>
</dbReference>
<protein>
    <submittedName>
        <fullName evidence="3">Uncharacterized protein</fullName>
    </submittedName>
</protein>
<reference evidence="3 4" key="1">
    <citation type="journal article" date="2017" name="New Microbes New Infect">
        <title>Genome sequence of 'Leucobacter massiliensis' sp. nov. isolated from human pharynx after travel to the 2014 Hajj.</title>
        <authorList>
            <person name="Leangapichart T."/>
            <person name="Gautret P."/>
            <person name="Nguyen T.T."/>
            <person name="Armstrong N."/>
            <person name="Rolain J.M."/>
        </authorList>
    </citation>
    <scope>NUCLEOTIDE SEQUENCE [LARGE SCALE GENOMIC DNA]</scope>
    <source>
        <strain evidence="3 4">122RC15</strain>
    </source>
</reference>